<dbReference type="EMBL" id="CP002665">
    <property type="protein sequence ID" value="AEI12064.1"/>
    <property type="molecule type" value="Genomic_DNA"/>
</dbReference>
<dbReference type="Proteomes" id="UP000000485">
    <property type="component" value="Chromosome"/>
</dbReference>
<dbReference type="InterPro" id="IPR016084">
    <property type="entry name" value="Haem_Oase-like_multi-hlx"/>
</dbReference>
<dbReference type="SUPFAM" id="SSF48613">
    <property type="entry name" value="Heme oxygenase-like"/>
    <property type="match status" value="1"/>
</dbReference>
<dbReference type="Gene3D" id="1.20.910.10">
    <property type="entry name" value="Heme oxygenase-like"/>
    <property type="match status" value="1"/>
</dbReference>
<dbReference type="STRING" id="593907.Celgi_1553"/>
<evidence type="ECO:0000313" key="2">
    <source>
        <dbReference type="Proteomes" id="UP000000485"/>
    </source>
</evidence>
<organism evidence="1 2">
    <name type="scientific">Cellulomonas gilvus (strain ATCC 13127 / NRRL B-14078)</name>
    <name type="common">Cellvibrio gilvus</name>
    <dbReference type="NCBI Taxonomy" id="593907"/>
    <lineage>
        <taxon>Bacteria</taxon>
        <taxon>Bacillati</taxon>
        <taxon>Actinomycetota</taxon>
        <taxon>Actinomycetes</taxon>
        <taxon>Micrococcales</taxon>
        <taxon>Cellulomonadaceae</taxon>
        <taxon>Cellulomonas</taxon>
    </lineage>
</organism>
<proteinExistence type="predicted"/>
<reference evidence="2" key="1">
    <citation type="submission" date="2011-04" db="EMBL/GenBank/DDBJ databases">
        <title>Complete sequence of Cellvibrio gilvus ATCC 13127.</title>
        <authorList>
            <person name="Lucas S."/>
            <person name="Han J."/>
            <person name="Lapidus A."/>
            <person name="Cheng J.-F."/>
            <person name="Goodwin L."/>
            <person name="Pitluck S."/>
            <person name="Peters L."/>
            <person name="Munk A."/>
            <person name="Detter J.C."/>
            <person name="Han C."/>
            <person name="Tapia R."/>
            <person name="Land M."/>
            <person name="Hauser L."/>
            <person name="Kyrpides N."/>
            <person name="Ivanova N."/>
            <person name="Ovchinnikova G."/>
            <person name="Pagani I."/>
            <person name="Mead D."/>
            <person name="Brumm P."/>
            <person name="Woyke T."/>
        </authorList>
    </citation>
    <scope>NUCLEOTIDE SEQUENCE [LARGE SCALE GENOMIC DNA]</scope>
    <source>
        <strain evidence="2">ATCC 13127 / NRRL B-14078</strain>
    </source>
</reference>
<gene>
    <name evidence="1" type="ordered locus">Celgi_1553</name>
</gene>
<dbReference type="SMART" id="SM01236">
    <property type="entry name" value="Haem_oxygenase_2"/>
    <property type="match status" value="1"/>
</dbReference>
<evidence type="ECO:0000313" key="1">
    <source>
        <dbReference type="EMBL" id="AEI12064.1"/>
    </source>
</evidence>
<dbReference type="KEGG" id="cga:Celgi_1553"/>
<dbReference type="eggNOG" id="ENOG502Z8NQ">
    <property type="taxonomic scope" value="Bacteria"/>
</dbReference>
<evidence type="ECO:0008006" key="3">
    <source>
        <dbReference type="Google" id="ProtNLM"/>
    </source>
</evidence>
<dbReference type="HOGENOM" id="CLU_052813_0_0_11"/>
<dbReference type="AlphaFoldDB" id="F8A4W1"/>
<protein>
    <recommendedName>
        <fullName evidence="3">Iron-containing redox enzyme family protein</fullName>
    </recommendedName>
</protein>
<dbReference type="Pfam" id="PF14518">
    <property type="entry name" value="Haem_oxygenas_2"/>
    <property type="match status" value="1"/>
</dbReference>
<name>F8A4W1_CELGA</name>
<sequence length="320" mass="34455">MIGRLAGPPAPDGAELSDAAREAVARDVLLDDDVQLSLFLLHELHHRGFDRVPADLEWDPALVSARGVLERALERDLRATVVVPEHPAGGDVAETLFALTAPTPGPGLARFVARSADAAQARELVMHRSIYTLAEADPHTWAIPRLTGRAKAALVEIQADEYGGGRPERMHSALFAQTMRALGLDDRYGHYLPRVPAATLTHVNVMRTFGLNRRLRGAAVGHLAAFEMTSSLPNRQYGDGFRRLGYDERTTEYFDEHVEADAVHEQIAARDLAGGLVADEPDLLPDVLFGAAACLAADDLVADALLGAWNSGRSSLVAAA</sequence>
<keyword evidence="2" id="KW-1185">Reference proteome</keyword>
<accession>F8A4W1</accession>